<organism evidence="2 3">
    <name type="scientific">Arsenicitalea aurantiaca</name>
    <dbReference type="NCBI Taxonomy" id="1783274"/>
    <lineage>
        <taxon>Bacteria</taxon>
        <taxon>Pseudomonadati</taxon>
        <taxon>Pseudomonadota</taxon>
        <taxon>Alphaproteobacteria</taxon>
        <taxon>Hyphomicrobiales</taxon>
        <taxon>Devosiaceae</taxon>
        <taxon>Arsenicitalea</taxon>
    </lineage>
</organism>
<dbReference type="InterPro" id="IPR051397">
    <property type="entry name" value="Zn-ADH-like_protein"/>
</dbReference>
<dbReference type="InterPro" id="IPR036291">
    <property type="entry name" value="NAD(P)-bd_dom_sf"/>
</dbReference>
<dbReference type="InterPro" id="IPR013149">
    <property type="entry name" value="ADH-like_C"/>
</dbReference>
<keyword evidence="3" id="KW-1185">Reference proteome</keyword>
<proteinExistence type="predicted"/>
<reference evidence="2 3" key="1">
    <citation type="journal article" date="2016" name="Int. J. Syst. Evol. Microbiol.">
        <title>Arsenicitalea aurantiaca gen. nov., sp. nov., a new member of the family Hyphomicrobiaceae, isolated from high-arsenic sediment.</title>
        <authorList>
            <person name="Mu Y."/>
            <person name="Zhou L."/>
            <person name="Zeng X.C."/>
            <person name="Liu L."/>
            <person name="Pan Y."/>
            <person name="Chen X."/>
            <person name="Wang J."/>
            <person name="Li S."/>
            <person name="Li W.J."/>
            <person name="Wang Y."/>
        </authorList>
    </citation>
    <scope>NUCLEOTIDE SEQUENCE [LARGE SCALE GENOMIC DNA]</scope>
    <source>
        <strain evidence="2 3">42-50</strain>
    </source>
</reference>
<evidence type="ECO:0000313" key="3">
    <source>
        <dbReference type="Proteomes" id="UP000281547"/>
    </source>
</evidence>
<comment type="caution">
    <text evidence="2">The sequence shown here is derived from an EMBL/GenBank/DDBJ whole genome shotgun (WGS) entry which is preliminary data.</text>
</comment>
<dbReference type="OrthoDB" id="9782155at2"/>
<dbReference type="Pfam" id="PF08240">
    <property type="entry name" value="ADH_N"/>
    <property type="match status" value="1"/>
</dbReference>
<dbReference type="SMART" id="SM00829">
    <property type="entry name" value="PKS_ER"/>
    <property type="match status" value="1"/>
</dbReference>
<dbReference type="InterPro" id="IPR014188">
    <property type="entry name" value="Acrylyl-CoA_reductase_AcuI"/>
</dbReference>
<protein>
    <submittedName>
        <fullName evidence="2">Acryloyl-CoA reductase</fullName>
        <ecNumber evidence="2">1.3.1.95</ecNumber>
    </submittedName>
</protein>
<dbReference type="SUPFAM" id="SSF50129">
    <property type="entry name" value="GroES-like"/>
    <property type="match status" value="1"/>
</dbReference>
<dbReference type="SUPFAM" id="SSF51735">
    <property type="entry name" value="NAD(P)-binding Rossmann-fold domains"/>
    <property type="match status" value="1"/>
</dbReference>
<dbReference type="PANTHER" id="PTHR43677:SF1">
    <property type="entry name" value="ACRYLYL-COA REDUCTASE ACUI-RELATED"/>
    <property type="match status" value="1"/>
</dbReference>
<feature type="domain" description="Enoyl reductase (ER)" evidence="1">
    <location>
        <begin position="16"/>
        <end position="326"/>
    </location>
</feature>
<name>A0A433XLK5_9HYPH</name>
<dbReference type="InterPro" id="IPR011032">
    <property type="entry name" value="GroES-like_sf"/>
</dbReference>
<dbReference type="Pfam" id="PF00107">
    <property type="entry name" value="ADH_zinc_N"/>
    <property type="match status" value="1"/>
</dbReference>
<dbReference type="PANTHER" id="PTHR43677">
    <property type="entry name" value="SHORT-CHAIN DEHYDROGENASE/REDUCTASE"/>
    <property type="match status" value="1"/>
</dbReference>
<dbReference type="GO" id="GO:0043957">
    <property type="term" value="F:acryloyl-CoA reductase (NADPH) activity"/>
    <property type="evidence" value="ECO:0007669"/>
    <property type="project" value="TreeGrafter"/>
</dbReference>
<dbReference type="InterPro" id="IPR020843">
    <property type="entry name" value="ER"/>
</dbReference>
<dbReference type="RefSeq" id="WP_127187061.1">
    <property type="nucleotide sequence ID" value="NZ_RZNJ01000001.1"/>
</dbReference>
<dbReference type="InterPro" id="IPR013154">
    <property type="entry name" value="ADH-like_N"/>
</dbReference>
<dbReference type="Gene3D" id="3.90.180.10">
    <property type="entry name" value="Medium-chain alcohol dehydrogenases, catalytic domain"/>
    <property type="match status" value="1"/>
</dbReference>
<dbReference type="EMBL" id="RZNJ01000001">
    <property type="protein sequence ID" value="RUT34941.1"/>
    <property type="molecule type" value="Genomic_DNA"/>
</dbReference>
<evidence type="ECO:0000259" key="1">
    <source>
        <dbReference type="SMART" id="SM00829"/>
    </source>
</evidence>
<dbReference type="Gene3D" id="3.40.50.720">
    <property type="entry name" value="NAD(P)-binding Rossmann-like Domain"/>
    <property type="match status" value="1"/>
</dbReference>
<evidence type="ECO:0000313" key="2">
    <source>
        <dbReference type="EMBL" id="RUT34941.1"/>
    </source>
</evidence>
<dbReference type="GO" id="GO:0043958">
    <property type="term" value="F:acryloyl-CoA reductase (NADH) activity"/>
    <property type="evidence" value="ECO:0007669"/>
    <property type="project" value="UniProtKB-EC"/>
</dbReference>
<dbReference type="NCBIfam" id="TIGR02823">
    <property type="entry name" value="oxido_YhdH"/>
    <property type="match status" value="1"/>
</dbReference>
<dbReference type="AlphaFoldDB" id="A0A433XLK5"/>
<dbReference type="Proteomes" id="UP000281547">
    <property type="component" value="Unassembled WGS sequence"/>
</dbReference>
<gene>
    <name evidence="2" type="ORF">EMQ25_03015</name>
</gene>
<sequence length="333" mass="35551">MVFRALVTDRDEEGLTRSTVQWVPDEKMPAGDVLVAIEWSGLNYKDALCLAGQGRLVREYPHIAGIDFAGRVVDSSDDRYRPGQAVALTGWHVGERRWGGFATRARVAGDWLVPLPKRLAPREAMVLGTAGFSAMLAINRLKDAGITMHSGDVVVTGAGGGVGSMAVMLLARLGYNVVAVSGRPELYDEIKRLGAHRIIGREEMLVESGKPLDSSQWSAAIDSVGGPLLGQVLKKIKPGGVVAAVGNAGGMDWQGSVAPFILRGLSLFGINSVDQPYDVRVEAWERLASLYLPTVYGPLVREAVLGELEDLAALTLSGGVGGRVVVNPRDDTR</sequence>
<dbReference type="EC" id="1.3.1.95" evidence="2"/>
<accession>A0A433XLK5</accession>
<keyword evidence="2" id="KW-0560">Oxidoreductase</keyword>